<name>A0ABD3AA23_9GENT</name>
<reference evidence="1 2" key="1">
    <citation type="submission" date="2024-11" db="EMBL/GenBank/DDBJ databases">
        <title>A near-complete genome assembly of Cinchona calisaya.</title>
        <authorList>
            <person name="Lian D.C."/>
            <person name="Zhao X.W."/>
            <person name="Wei L."/>
        </authorList>
    </citation>
    <scope>NUCLEOTIDE SEQUENCE [LARGE SCALE GENOMIC DNA]</scope>
    <source>
        <tissue evidence="1">Nenye</tissue>
    </source>
</reference>
<dbReference type="AlphaFoldDB" id="A0ABD3AA23"/>
<dbReference type="Proteomes" id="UP001630127">
    <property type="component" value="Unassembled WGS sequence"/>
</dbReference>
<comment type="caution">
    <text evidence="1">The sequence shown here is derived from an EMBL/GenBank/DDBJ whole genome shotgun (WGS) entry which is preliminary data.</text>
</comment>
<protein>
    <submittedName>
        <fullName evidence="1">Uncharacterized protein</fullName>
    </submittedName>
</protein>
<organism evidence="1 2">
    <name type="scientific">Cinchona calisaya</name>
    <dbReference type="NCBI Taxonomy" id="153742"/>
    <lineage>
        <taxon>Eukaryota</taxon>
        <taxon>Viridiplantae</taxon>
        <taxon>Streptophyta</taxon>
        <taxon>Embryophyta</taxon>
        <taxon>Tracheophyta</taxon>
        <taxon>Spermatophyta</taxon>
        <taxon>Magnoliopsida</taxon>
        <taxon>eudicotyledons</taxon>
        <taxon>Gunneridae</taxon>
        <taxon>Pentapetalae</taxon>
        <taxon>asterids</taxon>
        <taxon>lamiids</taxon>
        <taxon>Gentianales</taxon>
        <taxon>Rubiaceae</taxon>
        <taxon>Cinchonoideae</taxon>
        <taxon>Cinchoneae</taxon>
        <taxon>Cinchona</taxon>
    </lineage>
</organism>
<dbReference type="EMBL" id="JBJUIK010000005">
    <property type="protein sequence ID" value="KAL3527395.1"/>
    <property type="molecule type" value="Genomic_DNA"/>
</dbReference>
<keyword evidence="2" id="KW-1185">Reference proteome</keyword>
<proteinExistence type="predicted"/>
<accession>A0ABD3AA23</accession>
<sequence length="103" mass="11301">MDGNAPYKEVRSVDIDKGLSLEVIVGKDMTVGRELISMAKDGCFVPLVVCAGDGRGCLLRLEDPILENLMVLEGGVGIDGEERKGVEVYRDKGERVMMGRMIW</sequence>
<gene>
    <name evidence="1" type="ORF">ACH5RR_012051</name>
</gene>
<evidence type="ECO:0000313" key="1">
    <source>
        <dbReference type="EMBL" id="KAL3527395.1"/>
    </source>
</evidence>
<evidence type="ECO:0000313" key="2">
    <source>
        <dbReference type="Proteomes" id="UP001630127"/>
    </source>
</evidence>